<dbReference type="RefSeq" id="WP_245946494.1">
    <property type="nucleotide sequence ID" value="NZ_CP054612.1"/>
</dbReference>
<dbReference type="Proteomes" id="UP000246635">
    <property type="component" value="Unassembled WGS sequence"/>
</dbReference>
<dbReference type="InterPro" id="IPR034660">
    <property type="entry name" value="DinB/YfiT-like"/>
</dbReference>
<reference evidence="2 3" key="1">
    <citation type="submission" date="2018-05" db="EMBL/GenBank/DDBJ databases">
        <title>Genomic Encyclopedia of Type Strains, Phase III (KMG-III): the genomes of soil and plant-associated and newly described type strains.</title>
        <authorList>
            <person name="Whitman W."/>
        </authorList>
    </citation>
    <scope>NUCLEOTIDE SEQUENCE [LARGE SCALE GENOMIC DNA]</scope>
    <source>
        <strain evidence="2 3">CECT 5696</strain>
    </source>
</reference>
<dbReference type="Pfam" id="PF12867">
    <property type="entry name" value="DinB_2"/>
    <property type="match status" value="1"/>
</dbReference>
<dbReference type="Gene3D" id="1.20.120.450">
    <property type="entry name" value="dinb family like domain"/>
    <property type="match status" value="1"/>
</dbReference>
<feature type="domain" description="DinB-like" evidence="1">
    <location>
        <begin position="32"/>
        <end position="165"/>
    </location>
</feature>
<protein>
    <submittedName>
        <fullName evidence="2">DinB family protein</fullName>
    </submittedName>
</protein>
<name>A0A2V2YZB3_9BACL</name>
<evidence type="ECO:0000313" key="2">
    <source>
        <dbReference type="EMBL" id="PWW07127.1"/>
    </source>
</evidence>
<sequence>MSNKPQTNEYAAPFAKYIDLVPAGDLVSILAEQSEQLVQLLSGVSEEQSHFRYDEGKWSIREVLGHVIDNERVWTYRLLRIARGDQMSFPSYNENQFIQHARFDEIPLSDLLDEFVSLRKSAIYLLKGLPAEAWDRAGTLYDHPLTTRAAAAVVAGHEKHHCNIIRERYLPKLG</sequence>
<dbReference type="InterPro" id="IPR024775">
    <property type="entry name" value="DinB-like"/>
</dbReference>
<evidence type="ECO:0000313" key="3">
    <source>
        <dbReference type="Proteomes" id="UP000246635"/>
    </source>
</evidence>
<gene>
    <name evidence="2" type="ORF">DFQ01_10219</name>
</gene>
<proteinExistence type="predicted"/>
<organism evidence="2 3">
    <name type="scientific">Paenibacillus cellulosilyticus</name>
    <dbReference type="NCBI Taxonomy" id="375489"/>
    <lineage>
        <taxon>Bacteria</taxon>
        <taxon>Bacillati</taxon>
        <taxon>Bacillota</taxon>
        <taxon>Bacilli</taxon>
        <taxon>Bacillales</taxon>
        <taxon>Paenibacillaceae</taxon>
        <taxon>Paenibacillus</taxon>
    </lineage>
</organism>
<dbReference type="SUPFAM" id="SSF109854">
    <property type="entry name" value="DinB/YfiT-like putative metalloenzymes"/>
    <property type="match status" value="1"/>
</dbReference>
<keyword evidence="3" id="KW-1185">Reference proteome</keyword>
<dbReference type="AlphaFoldDB" id="A0A2V2YZB3"/>
<accession>A0A2V2YZB3</accession>
<evidence type="ECO:0000259" key="1">
    <source>
        <dbReference type="Pfam" id="PF12867"/>
    </source>
</evidence>
<comment type="caution">
    <text evidence="2">The sequence shown here is derived from an EMBL/GenBank/DDBJ whole genome shotgun (WGS) entry which is preliminary data.</text>
</comment>
<dbReference type="EMBL" id="QGTQ01000002">
    <property type="protein sequence ID" value="PWW07127.1"/>
    <property type="molecule type" value="Genomic_DNA"/>
</dbReference>